<name>A0A7M5VGL3_9CNID</name>
<dbReference type="AlphaFoldDB" id="A0A7M5VGL3"/>
<dbReference type="OrthoDB" id="445007at2759"/>
<dbReference type="PANTHER" id="PTHR20883:SF48">
    <property type="entry name" value="ECTOINE DIOXYGENASE"/>
    <property type="match status" value="1"/>
</dbReference>
<keyword evidence="4" id="KW-1185">Reference proteome</keyword>
<dbReference type="GeneID" id="136809865"/>
<protein>
    <recommendedName>
        <fullName evidence="5">Phytanoyl-CoA dioxygenase</fullName>
    </recommendedName>
</protein>
<dbReference type="InterPro" id="IPR008775">
    <property type="entry name" value="Phytyl_CoA_dOase-like"/>
</dbReference>
<dbReference type="EnsemblMetazoa" id="CLYHEMT011845.1">
    <property type="protein sequence ID" value="CLYHEMP011845.1"/>
    <property type="gene ID" value="CLYHEMG011845"/>
</dbReference>
<proteinExistence type="predicted"/>
<evidence type="ECO:0000256" key="2">
    <source>
        <dbReference type="SAM" id="SignalP"/>
    </source>
</evidence>
<dbReference type="Gene3D" id="2.60.120.620">
    <property type="entry name" value="q2cbj1_9rhob like domain"/>
    <property type="match status" value="1"/>
</dbReference>
<comment type="cofactor">
    <cofactor evidence="1">
        <name>Fe cation</name>
        <dbReference type="ChEBI" id="CHEBI:24875"/>
    </cofactor>
</comment>
<evidence type="ECO:0008006" key="5">
    <source>
        <dbReference type="Google" id="ProtNLM"/>
    </source>
</evidence>
<evidence type="ECO:0000313" key="4">
    <source>
        <dbReference type="Proteomes" id="UP000594262"/>
    </source>
</evidence>
<sequence length="334" mass="38305">MKMNRKLPLVLLVVITMFGYSQSEGNVCTNKGSYSEYTDPRLHYKVIKDDFENPDIDIEEIIKEITTGKGFVMLPQLFSEKDITHARELTQYLIKTQGNKATHFQGTEDEQTKLQARVWNMLDKGQIYEKMVQHPIILKIMRQILGDDAQLGSIASNTLFPGGAGQEPHLDYPYWDYYNKGHWPQSPKHPDIPFFMNFQATILLDDFTAENGATGVRPGTQLKAEWPHDTEEFHRNVEQGVGKAGDVMVFVGLLQHCAMDNKSNNTRTGILLQYLPKYVRPMEDIKRSISDDVIERLSPELKKLLLWDYPYPALLDKAEAKSTEGSKSDFKWKD</sequence>
<dbReference type="SUPFAM" id="SSF51197">
    <property type="entry name" value="Clavaminate synthase-like"/>
    <property type="match status" value="1"/>
</dbReference>
<keyword evidence="2" id="KW-0732">Signal</keyword>
<dbReference type="RefSeq" id="XP_066922524.1">
    <property type="nucleotide sequence ID" value="XM_067066423.1"/>
</dbReference>
<dbReference type="GO" id="GO:0046872">
    <property type="term" value="F:metal ion binding"/>
    <property type="evidence" value="ECO:0007669"/>
    <property type="project" value="UniProtKB-ARBA"/>
</dbReference>
<feature type="chain" id="PRO_5029709115" description="Phytanoyl-CoA dioxygenase" evidence="2">
    <location>
        <begin position="24"/>
        <end position="334"/>
    </location>
</feature>
<evidence type="ECO:0000256" key="1">
    <source>
        <dbReference type="ARBA" id="ARBA00001962"/>
    </source>
</evidence>
<dbReference type="PANTHER" id="PTHR20883">
    <property type="entry name" value="PHYTANOYL-COA DIOXYGENASE DOMAIN CONTAINING 1"/>
    <property type="match status" value="1"/>
</dbReference>
<feature type="signal peptide" evidence="2">
    <location>
        <begin position="1"/>
        <end position="23"/>
    </location>
</feature>
<dbReference type="Pfam" id="PF05721">
    <property type="entry name" value="PhyH"/>
    <property type="match status" value="1"/>
</dbReference>
<accession>A0A7M5VGL3</accession>
<dbReference type="GO" id="GO:0016491">
    <property type="term" value="F:oxidoreductase activity"/>
    <property type="evidence" value="ECO:0007669"/>
    <property type="project" value="UniProtKB-ARBA"/>
</dbReference>
<dbReference type="Proteomes" id="UP000594262">
    <property type="component" value="Unplaced"/>
</dbReference>
<reference evidence="3" key="1">
    <citation type="submission" date="2021-01" db="UniProtKB">
        <authorList>
            <consortium name="EnsemblMetazoa"/>
        </authorList>
    </citation>
    <scope>IDENTIFICATION</scope>
</reference>
<organism evidence="3 4">
    <name type="scientific">Clytia hemisphaerica</name>
    <dbReference type="NCBI Taxonomy" id="252671"/>
    <lineage>
        <taxon>Eukaryota</taxon>
        <taxon>Metazoa</taxon>
        <taxon>Cnidaria</taxon>
        <taxon>Hydrozoa</taxon>
        <taxon>Hydroidolina</taxon>
        <taxon>Leptothecata</taxon>
        <taxon>Obeliida</taxon>
        <taxon>Clytiidae</taxon>
        <taxon>Clytia</taxon>
    </lineage>
</organism>
<evidence type="ECO:0000313" key="3">
    <source>
        <dbReference type="EnsemblMetazoa" id="CLYHEMP011845.1"/>
    </source>
</evidence>